<evidence type="ECO:0000313" key="8">
    <source>
        <dbReference type="EMBL" id="MPC54943.1"/>
    </source>
</evidence>
<evidence type="ECO:0000256" key="5">
    <source>
        <dbReference type="ARBA" id="ARBA00023136"/>
    </source>
</evidence>
<dbReference type="AlphaFoldDB" id="A0A5B7GCF9"/>
<dbReference type="InterPro" id="IPR006043">
    <property type="entry name" value="NCS2"/>
</dbReference>
<comment type="caution">
    <text evidence="8">The sequence shown here is derived from an EMBL/GenBank/DDBJ whole genome shotgun (WGS) entry which is preliminary data.</text>
</comment>
<protein>
    <submittedName>
        <fullName evidence="8">Solute carrier family 23 member 2</fullName>
    </submittedName>
</protein>
<keyword evidence="4 7" id="KW-1133">Transmembrane helix</keyword>
<feature type="transmembrane region" description="Helical" evidence="7">
    <location>
        <begin position="91"/>
        <end position="111"/>
    </location>
</feature>
<keyword evidence="5 7" id="KW-0472">Membrane</keyword>
<evidence type="ECO:0000256" key="6">
    <source>
        <dbReference type="SAM" id="MobiDB-lite"/>
    </source>
</evidence>
<reference evidence="8 9" key="1">
    <citation type="submission" date="2019-05" db="EMBL/GenBank/DDBJ databases">
        <title>Another draft genome of Portunus trituberculatus and its Hox gene families provides insights of decapod evolution.</title>
        <authorList>
            <person name="Jeong J.-H."/>
            <person name="Song I."/>
            <person name="Kim S."/>
            <person name="Choi T."/>
            <person name="Kim D."/>
            <person name="Ryu S."/>
            <person name="Kim W."/>
        </authorList>
    </citation>
    <scope>NUCLEOTIDE SEQUENCE [LARGE SCALE GENOMIC DNA]</scope>
    <source>
        <tissue evidence="8">Muscle</tissue>
    </source>
</reference>
<dbReference type="OrthoDB" id="1641903at2759"/>
<dbReference type="EMBL" id="VSRR010012758">
    <property type="protein sequence ID" value="MPC54943.1"/>
    <property type="molecule type" value="Genomic_DNA"/>
</dbReference>
<evidence type="ECO:0000313" key="9">
    <source>
        <dbReference type="Proteomes" id="UP000324222"/>
    </source>
</evidence>
<feature type="region of interest" description="Disordered" evidence="6">
    <location>
        <begin position="1"/>
        <end position="29"/>
    </location>
</feature>
<evidence type="ECO:0000256" key="1">
    <source>
        <dbReference type="ARBA" id="ARBA00004141"/>
    </source>
</evidence>
<feature type="transmembrane region" description="Helical" evidence="7">
    <location>
        <begin position="61"/>
        <end position="79"/>
    </location>
</feature>
<sequence length="123" mass="13560">MSRSRTETHTLPQYPPATTTTTTTTIDTPDVAAEEKTNSLLYSTEESPPIGQCILFAFQHYLVFIGGTIATPLLVVSFMCMEASDTYRGDIVSTIIFVSGIITILQVTFGIRCPPDLTVFIYR</sequence>
<dbReference type="Proteomes" id="UP000324222">
    <property type="component" value="Unassembled WGS sequence"/>
</dbReference>
<comment type="subcellular location">
    <subcellularLocation>
        <location evidence="1">Membrane</location>
        <topology evidence="1">Multi-pass membrane protein</topology>
    </subcellularLocation>
</comment>
<keyword evidence="9" id="KW-1185">Reference proteome</keyword>
<dbReference type="GO" id="GO:0016020">
    <property type="term" value="C:membrane"/>
    <property type="evidence" value="ECO:0007669"/>
    <property type="project" value="UniProtKB-SubCell"/>
</dbReference>
<dbReference type="GO" id="GO:0022857">
    <property type="term" value="F:transmembrane transporter activity"/>
    <property type="evidence" value="ECO:0007669"/>
    <property type="project" value="InterPro"/>
</dbReference>
<organism evidence="8 9">
    <name type="scientific">Portunus trituberculatus</name>
    <name type="common">Swimming crab</name>
    <name type="synonym">Neptunus trituberculatus</name>
    <dbReference type="NCBI Taxonomy" id="210409"/>
    <lineage>
        <taxon>Eukaryota</taxon>
        <taxon>Metazoa</taxon>
        <taxon>Ecdysozoa</taxon>
        <taxon>Arthropoda</taxon>
        <taxon>Crustacea</taxon>
        <taxon>Multicrustacea</taxon>
        <taxon>Malacostraca</taxon>
        <taxon>Eumalacostraca</taxon>
        <taxon>Eucarida</taxon>
        <taxon>Decapoda</taxon>
        <taxon>Pleocyemata</taxon>
        <taxon>Brachyura</taxon>
        <taxon>Eubrachyura</taxon>
        <taxon>Portunoidea</taxon>
        <taxon>Portunidae</taxon>
        <taxon>Portuninae</taxon>
        <taxon>Portunus</taxon>
    </lineage>
</organism>
<dbReference type="Pfam" id="PF00860">
    <property type="entry name" value="Xan_ur_permease"/>
    <property type="match status" value="1"/>
</dbReference>
<evidence type="ECO:0000256" key="3">
    <source>
        <dbReference type="ARBA" id="ARBA00022692"/>
    </source>
</evidence>
<proteinExistence type="inferred from homology"/>
<keyword evidence="3 7" id="KW-0812">Transmembrane</keyword>
<evidence type="ECO:0000256" key="4">
    <source>
        <dbReference type="ARBA" id="ARBA00022989"/>
    </source>
</evidence>
<name>A0A5B7GCF9_PORTR</name>
<dbReference type="PANTHER" id="PTHR11119">
    <property type="entry name" value="XANTHINE-URACIL / VITAMIN C PERMEASE FAMILY MEMBER"/>
    <property type="match status" value="1"/>
</dbReference>
<evidence type="ECO:0000256" key="7">
    <source>
        <dbReference type="SAM" id="Phobius"/>
    </source>
</evidence>
<accession>A0A5B7GCF9</accession>
<gene>
    <name evidence="8" type="primary">Slc23a2_1</name>
    <name evidence="8" type="ORF">E2C01_048872</name>
</gene>
<evidence type="ECO:0000256" key="2">
    <source>
        <dbReference type="ARBA" id="ARBA00008821"/>
    </source>
</evidence>
<comment type="similarity">
    <text evidence="2">Belongs to the nucleobase:cation symporter-2 (NCS2) (TC 2.A.40) family.</text>
</comment>